<reference evidence="1" key="1">
    <citation type="journal article" date="2020" name="Stud. Mycol.">
        <title>101 Dothideomycetes genomes: a test case for predicting lifestyles and emergence of pathogens.</title>
        <authorList>
            <person name="Haridas S."/>
            <person name="Albert R."/>
            <person name="Binder M."/>
            <person name="Bloem J."/>
            <person name="Labutti K."/>
            <person name="Salamov A."/>
            <person name="Andreopoulos B."/>
            <person name="Baker S."/>
            <person name="Barry K."/>
            <person name="Bills G."/>
            <person name="Bluhm B."/>
            <person name="Cannon C."/>
            <person name="Castanera R."/>
            <person name="Culley D."/>
            <person name="Daum C."/>
            <person name="Ezra D."/>
            <person name="Gonzalez J."/>
            <person name="Henrissat B."/>
            <person name="Kuo A."/>
            <person name="Liang C."/>
            <person name="Lipzen A."/>
            <person name="Lutzoni F."/>
            <person name="Magnuson J."/>
            <person name="Mondo S."/>
            <person name="Nolan M."/>
            <person name="Ohm R."/>
            <person name="Pangilinan J."/>
            <person name="Park H.-J."/>
            <person name="Ramirez L."/>
            <person name="Alfaro M."/>
            <person name="Sun H."/>
            <person name="Tritt A."/>
            <person name="Yoshinaga Y."/>
            <person name="Zwiers L.-H."/>
            <person name="Turgeon B."/>
            <person name="Goodwin S."/>
            <person name="Spatafora J."/>
            <person name="Crous P."/>
            <person name="Grigoriev I."/>
        </authorList>
    </citation>
    <scope>NUCLEOTIDE SEQUENCE</scope>
    <source>
        <strain evidence="1">CBS 525.71</strain>
    </source>
</reference>
<evidence type="ECO:0000313" key="1">
    <source>
        <dbReference type="EMBL" id="KAF2621718.1"/>
    </source>
</evidence>
<name>A0ACB6RIZ7_9PLEO</name>
<dbReference type="Proteomes" id="UP000799754">
    <property type="component" value="Unassembled WGS sequence"/>
</dbReference>
<proteinExistence type="predicted"/>
<comment type="caution">
    <text evidence="1">The sequence shown here is derived from an EMBL/GenBank/DDBJ whole genome shotgun (WGS) entry which is preliminary data.</text>
</comment>
<accession>A0ACB6RIZ7</accession>
<dbReference type="EMBL" id="MU006752">
    <property type="protein sequence ID" value="KAF2621718.1"/>
    <property type="molecule type" value="Genomic_DNA"/>
</dbReference>
<gene>
    <name evidence="1" type="ORF">BU25DRAFT_353836</name>
</gene>
<evidence type="ECO:0000313" key="2">
    <source>
        <dbReference type="Proteomes" id="UP000799754"/>
    </source>
</evidence>
<organism evidence="1 2">
    <name type="scientific">Macroventuria anomochaeta</name>
    <dbReference type="NCBI Taxonomy" id="301207"/>
    <lineage>
        <taxon>Eukaryota</taxon>
        <taxon>Fungi</taxon>
        <taxon>Dikarya</taxon>
        <taxon>Ascomycota</taxon>
        <taxon>Pezizomycotina</taxon>
        <taxon>Dothideomycetes</taxon>
        <taxon>Pleosporomycetidae</taxon>
        <taxon>Pleosporales</taxon>
        <taxon>Pleosporineae</taxon>
        <taxon>Didymellaceae</taxon>
        <taxon>Macroventuria</taxon>
    </lineage>
</organism>
<protein>
    <submittedName>
        <fullName evidence="1">WD40 repeat-like protein</fullName>
    </submittedName>
</protein>
<keyword evidence="2" id="KW-1185">Reference proteome</keyword>
<sequence length="209" mass="23230">MRAPAPQAAFLSEASSGFTADDKRLVRDLKPLEIVRLASASDDETVRVWDAKTGQPVHTLNFSRNIVRPTHILNDHIDRYSSVAFSAAGDRLALASWDKTVRVWDAKTGQPLHTLELTNRVRKVAFSRDGAHLKTSRGSMLLPLATLSTSTFPPKSSVERIFVGHSWLTVNSQDTLWIPADCRPSHTDVHSCRVAFGYTSGRVLLLELW</sequence>